<keyword evidence="2" id="KW-0732">Signal</keyword>
<evidence type="ECO:0000256" key="1">
    <source>
        <dbReference type="SAM" id="MobiDB-lite"/>
    </source>
</evidence>
<name>A0A0C9WJ43_9AGAR</name>
<feature type="region of interest" description="Disordered" evidence="1">
    <location>
        <begin position="92"/>
        <end position="155"/>
    </location>
</feature>
<dbReference type="Proteomes" id="UP000054477">
    <property type="component" value="Unassembled WGS sequence"/>
</dbReference>
<feature type="chain" id="PRO_5002205989" evidence="2">
    <location>
        <begin position="18"/>
        <end position="155"/>
    </location>
</feature>
<protein>
    <submittedName>
        <fullName evidence="3">Uncharacterized protein</fullName>
    </submittedName>
</protein>
<evidence type="ECO:0000256" key="2">
    <source>
        <dbReference type="SAM" id="SignalP"/>
    </source>
</evidence>
<organism evidence="3 4">
    <name type="scientific">Laccaria amethystina LaAM-08-1</name>
    <dbReference type="NCBI Taxonomy" id="1095629"/>
    <lineage>
        <taxon>Eukaryota</taxon>
        <taxon>Fungi</taxon>
        <taxon>Dikarya</taxon>
        <taxon>Basidiomycota</taxon>
        <taxon>Agaricomycotina</taxon>
        <taxon>Agaricomycetes</taxon>
        <taxon>Agaricomycetidae</taxon>
        <taxon>Agaricales</taxon>
        <taxon>Agaricineae</taxon>
        <taxon>Hydnangiaceae</taxon>
        <taxon>Laccaria</taxon>
    </lineage>
</organism>
<evidence type="ECO:0000313" key="3">
    <source>
        <dbReference type="EMBL" id="KIJ94044.1"/>
    </source>
</evidence>
<evidence type="ECO:0000313" key="4">
    <source>
        <dbReference type="Proteomes" id="UP000054477"/>
    </source>
</evidence>
<keyword evidence="4" id="KW-1185">Reference proteome</keyword>
<dbReference type="HOGENOM" id="CLU_1695764_0_0_1"/>
<dbReference type="EMBL" id="KN838812">
    <property type="protein sequence ID" value="KIJ94044.1"/>
    <property type="molecule type" value="Genomic_DNA"/>
</dbReference>
<feature type="compositionally biased region" description="Basic and acidic residues" evidence="1">
    <location>
        <begin position="112"/>
        <end position="138"/>
    </location>
</feature>
<reference evidence="3 4" key="1">
    <citation type="submission" date="2014-04" db="EMBL/GenBank/DDBJ databases">
        <authorList>
            <consortium name="DOE Joint Genome Institute"/>
            <person name="Kuo A."/>
            <person name="Kohler A."/>
            <person name="Nagy L.G."/>
            <person name="Floudas D."/>
            <person name="Copeland A."/>
            <person name="Barry K.W."/>
            <person name="Cichocki N."/>
            <person name="Veneault-Fourrey C."/>
            <person name="LaButti K."/>
            <person name="Lindquist E.A."/>
            <person name="Lipzen A."/>
            <person name="Lundell T."/>
            <person name="Morin E."/>
            <person name="Murat C."/>
            <person name="Sun H."/>
            <person name="Tunlid A."/>
            <person name="Henrissat B."/>
            <person name="Grigoriev I.V."/>
            <person name="Hibbett D.S."/>
            <person name="Martin F."/>
            <person name="Nordberg H.P."/>
            <person name="Cantor M.N."/>
            <person name="Hua S.X."/>
        </authorList>
    </citation>
    <scope>NUCLEOTIDE SEQUENCE [LARGE SCALE GENOMIC DNA]</scope>
    <source>
        <strain evidence="3 4">LaAM-08-1</strain>
    </source>
</reference>
<proteinExistence type="predicted"/>
<sequence length="155" mass="17054">MSLILVSLFASLLVLLPHEPEPSGRLNGCWRLNITLSATADIFHSINHQYSSASLLQQGKKNLGFTYLERASPLISWFGSLRDRSEELIGERSGAVEQEVHTNEKTVTAQADDDHTDSGHEGSLTKKDTAALKKDDPPSPHTRKRSCQVADTGRC</sequence>
<accession>A0A0C9WJ43</accession>
<reference evidence="4" key="2">
    <citation type="submission" date="2015-01" db="EMBL/GenBank/DDBJ databases">
        <title>Evolutionary Origins and Diversification of the Mycorrhizal Mutualists.</title>
        <authorList>
            <consortium name="DOE Joint Genome Institute"/>
            <consortium name="Mycorrhizal Genomics Consortium"/>
            <person name="Kohler A."/>
            <person name="Kuo A."/>
            <person name="Nagy L.G."/>
            <person name="Floudas D."/>
            <person name="Copeland A."/>
            <person name="Barry K.W."/>
            <person name="Cichocki N."/>
            <person name="Veneault-Fourrey C."/>
            <person name="LaButti K."/>
            <person name="Lindquist E.A."/>
            <person name="Lipzen A."/>
            <person name="Lundell T."/>
            <person name="Morin E."/>
            <person name="Murat C."/>
            <person name="Riley R."/>
            <person name="Ohm R."/>
            <person name="Sun H."/>
            <person name="Tunlid A."/>
            <person name="Henrissat B."/>
            <person name="Grigoriev I.V."/>
            <person name="Hibbett D.S."/>
            <person name="Martin F."/>
        </authorList>
    </citation>
    <scope>NUCLEOTIDE SEQUENCE [LARGE SCALE GENOMIC DNA]</scope>
    <source>
        <strain evidence="4">LaAM-08-1</strain>
    </source>
</reference>
<feature type="signal peptide" evidence="2">
    <location>
        <begin position="1"/>
        <end position="17"/>
    </location>
</feature>
<dbReference type="AlphaFoldDB" id="A0A0C9WJ43"/>
<gene>
    <name evidence="3" type="ORF">K443DRAFT_12437</name>
</gene>